<dbReference type="PANTHER" id="PTHR46546">
    <property type="entry name" value="SHEWANELLA-LIKE PROTEIN PHOSPHATASE 1"/>
    <property type="match status" value="1"/>
</dbReference>
<reference evidence="2" key="1">
    <citation type="submission" date="2021-01" db="EMBL/GenBank/DDBJ databases">
        <authorList>
            <person name="Corre E."/>
            <person name="Pelletier E."/>
            <person name="Niang G."/>
            <person name="Scheremetjew M."/>
            <person name="Finn R."/>
            <person name="Kale V."/>
            <person name="Holt S."/>
            <person name="Cochrane G."/>
            <person name="Meng A."/>
            <person name="Brown T."/>
            <person name="Cohen L."/>
        </authorList>
    </citation>
    <scope>NUCLEOTIDE SEQUENCE</scope>
    <source>
        <strain evidence="2">Isolate 1302-5</strain>
    </source>
</reference>
<dbReference type="AlphaFoldDB" id="A0A7S4JYK5"/>
<evidence type="ECO:0000313" key="2">
    <source>
        <dbReference type="EMBL" id="CAE2278399.1"/>
    </source>
</evidence>
<dbReference type="Gene3D" id="3.60.21.10">
    <property type="match status" value="1"/>
</dbReference>
<dbReference type="InterPro" id="IPR004843">
    <property type="entry name" value="Calcineurin-like_PHP"/>
</dbReference>
<accession>A0A7S4JYK5</accession>
<dbReference type="Pfam" id="PF00149">
    <property type="entry name" value="Metallophos"/>
    <property type="match status" value="1"/>
</dbReference>
<evidence type="ECO:0000259" key="1">
    <source>
        <dbReference type="Pfam" id="PF00149"/>
    </source>
</evidence>
<dbReference type="InterPro" id="IPR029052">
    <property type="entry name" value="Metallo-depent_PP-like"/>
</dbReference>
<organism evidence="2">
    <name type="scientific">Odontella aurita</name>
    <dbReference type="NCBI Taxonomy" id="265563"/>
    <lineage>
        <taxon>Eukaryota</taxon>
        <taxon>Sar</taxon>
        <taxon>Stramenopiles</taxon>
        <taxon>Ochrophyta</taxon>
        <taxon>Bacillariophyta</taxon>
        <taxon>Mediophyceae</taxon>
        <taxon>Biddulphiophycidae</taxon>
        <taxon>Eupodiscales</taxon>
        <taxon>Odontellaceae</taxon>
        <taxon>Odontella</taxon>
    </lineage>
</organism>
<sequence length="471" mass="52131">MHVVRPSRQPGLVILLRGLLSLTLLGLVSGFVVRPTLLRGLKGTRTPLRHLVPEAKSYLDAPIDDDAYEECLLLDGDWSHCQQSLPLSELVTLEEDRYELAASPDVIPSLQEGQRLICVGDVHGDIQALRECLHLAGLIDKEQAATSMNNGGTPLWTGGNTIVVQTGDVLDRGFSELDCFSLLASLSRQAQDEGGHVILLYGNHESLNAMGLFKYATDDAEYEQHMASVVDEQLNTRRWRVQYVKNQPARWATYEPGGLLARPLLANMKVAVQVGKTVCVHAGLKKEHLDEYGGIESMNQQAHQWITTRFDNVTYNNVANYESPADFWKNAEARQVTYLSTVPPFLGGGVGSSTPVWMRDYSRPHDAPPRDPNAQSKLEATLKALDCDRMAMGHTPQLGINSVLCGKAWRIDVGMSQGVMSGKPEALEVQFINGTEEVTVLTRDERIPGQERELYCMLDMMDLLDENHATA</sequence>
<gene>
    <name evidence="2" type="ORF">OAUR00152_LOCUS36184</name>
</gene>
<dbReference type="PANTHER" id="PTHR46546:SF4">
    <property type="entry name" value="SHEWANELLA-LIKE PROTEIN PHOSPHATASE 1"/>
    <property type="match status" value="1"/>
</dbReference>
<dbReference type="GO" id="GO:0016787">
    <property type="term" value="F:hydrolase activity"/>
    <property type="evidence" value="ECO:0007669"/>
    <property type="project" value="InterPro"/>
</dbReference>
<proteinExistence type="predicted"/>
<feature type="domain" description="Calcineurin-like phosphoesterase" evidence="1">
    <location>
        <begin position="115"/>
        <end position="395"/>
    </location>
</feature>
<dbReference type="SUPFAM" id="SSF56300">
    <property type="entry name" value="Metallo-dependent phosphatases"/>
    <property type="match status" value="1"/>
</dbReference>
<dbReference type="EMBL" id="HBKQ01052605">
    <property type="protein sequence ID" value="CAE2278399.1"/>
    <property type="molecule type" value="Transcribed_RNA"/>
</dbReference>
<name>A0A7S4JYK5_9STRA</name>
<protein>
    <recommendedName>
        <fullName evidence="1">Calcineurin-like phosphoesterase domain-containing protein</fullName>
    </recommendedName>
</protein>